<name>A0ABX4TMN1_9HYPH</name>
<comment type="caution">
    <text evidence="1">The sequence shown here is derived from an EMBL/GenBank/DDBJ whole genome shotgun (WGS) entry which is preliminary data.</text>
</comment>
<organism evidence="1 2">
    <name type="scientific">Sinorhizobium medicae</name>
    <dbReference type="NCBI Taxonomy" id="110321"/>
    <lineage>
        <taxon>Bacteria</taxon>
        <taxon>Pseudomonadati</taxon>
        <taxon>Pseudomonadota</taxon>
        <taxon>Alphaproteobacteria</taxon>
        <taxon>Hyphomicrobiales</taxon>
        <taxon>Rhizobiaceae</taxon>
        <taxon>Sinorhizobium/Ensifer group</taxon>
        <taxon>Sinorhizobium</taxon>
    </lineage>
</organism>
<sequence length="68" mass="7797">MPIPRWNWEEECSIDNQIIMLRCSIFKAGNGFFFSSDKNTMCGIGVMRKVLVFPAICARLEAERRATP</sequence>
<reference evidence="1 2" key="1">
    <citation type="journal article" date="2018" name="FEMS Microbiol. Ecol.">
        <title>Co-invading symbiotic mutualists of Medicago polymorpha retain high ancestral diversity and contain diverse accessory genomes.</title>
        <authorList>
            <person name="Porter S.S."/>
            <person name="Faber-Hammond J.J."/>
            <person name="Friesen M.L."/>
        </authorList>
    </citation>
    <scope>NUCLEOTIDE SEQUENCE [LARGE SCALE GENOMIC DNA]</scope>
    <source>
        <strain evidence="1 2">Str16</strain>
    </source>
</reference>
<evidence type="ECO:0000313" key="1">
    <source>
        <dbReference type="EMBL" id="PLU03354.1"/>
    </source>
</evidence>
<evidence type="ECO:0000313" key="2">
    <source>
        <dbReference type="Proteomes" id="UP001190825"/>
    </source>
</evidence>
<protein>
    <submittedName>
        <fullName evidence="1">Uncharacterized protein</fullName>
    </submittedName>
</protein>
<gene>
    <name evidence="1" type="ORF">BMJ33_15220</name>
</gene>
<keyword evidence="2" id="KW-1185">Reference proteome</keyword>
<dbReference type="EMBL" id="NBUC01000072">
    <property type="protein sequence ID" value="PLU03354.1"/>
    <property type="molecule type" value="Genomic_DNA"/>
</dbReference>
<accession>A0ABX4TMN1</accession>
<dbReference type="Proteomes" id="UP001190825">
    <property type="component" value="Unassembled WGS sequence"/>
</dbReference>
<proteinExistence type="predicted"/>